<feature type="compositionally biased region" description="Low complexity" evidence="3">
    <location>
        <begin position="12"/>
        <end position="37"/>
    </location>
</feature>
<keyword evidence="1 2" id="KW-0238">DNA-binding</keyword>
<protein>
    <submittedName>
        <fullName evidence="5">TetR family transcriptional regulator</fullName>
    </submittedName>
</protein>
<feature type="DNA-binding region" description="H-T-H motif" evidence="2">
    <location>
        <begin position="66"/>
        <end position="85"/>
    </location>
</feature>
<dbReference type="PROSITE" id="PS50977">
    <property type="entry name" value="HTH_TETR_2"/>
    <property type="match status" value="1"/>
</dbReference>
<dbReference type="Gene3D" id="1.10.357.10">
    <property type="entry name" value="Tetracycline Repressor, domain 2"/>
    <property type="match status" value="1"/>
</dbReference>
<evidence type="ECO:0000259" key="4">
    <source>
        <dbReference type="PROSITE" id="PS50977"/>
    </source>
</evidence>
<dbReference type="Pfam" id="PF00440">
    <property type="entry name" value="TetR_N"/>
    <property type="match status" value="1"/>
</dbReference>
<dbReference type="InterPro" id="IPR050109">
    <property type="entry name" value="HTH-type_TetR-like_transc_reg"/>
</dbReference>
<dbReference type="InterPro" id="IPR001647">
    <property type="entry name" value="HTH_TetR"/>
</dbReference>
<feature type="region of interest" description="Disordered" evidence="3">
    <location>
        <begin position="1"/>
        <end position="41"/>
    </location>
</feature>
<dbReference type="RefSeq" id="WP_188584307.1">
    <property type="nucleotide sequence ID" value="NZ_BMCT01000017.1"/>
</dbReference>
<accession>A0A917CIB5</accession>
<dbReference type="PANTHER" id="PTHR30055">
    <property type="entry name" value="HTH-TYPE TRANSCRIPTIONAL REGULATOR RUTR"/>
    <property type="match status" value="1"/>
</dbReference>
<reference evidence="5" key="1">
    <citation type="journal article" date="2014" name="Int. J. Syst. Evol. Microbiol.">
        <title>Complete genome sequence of Corynebacterium casei LMG S-19264T (=DSM 44701T), isolated from a smear-ripened cheese.</title>
        <authorList>
            <consortium name="US DOE Joint Genome Institute (JGI-PGF)"/>
            <person name="Walter F."/>
            <person name="Albersmeier A."/>
            <person name="Kalinowski J."/>
            <person name="Ruckert C."/>
        </authorList>
    </citation>
    <scope>NUCLEOTIDE SEQUENCE</scope>
    <source>
        <strain evidence="5">CCM 7897</strain>
    </source>
</reference>
<dbReference type="PANTHER" id="PTHR30055:SF146">
    <property type="entry name" value="HTH-TYPE TRANSCRIPTIONAL DUAL REGULATOR CECR"/>
    <property type="match status" value="1"/>
</dbReference>
<sequence>MVAGTAGKRPVAAQNRAAGAKPARASAVAARPRGGRPTKQAAEELDRRILETAARLFSTQGFAGTAMEQVAAECGAGKDTIYRRYASKAALFTAISDRLRAQVISEMDAAMAADLPVMEKLKRYARTLLAINMRPDLLALNRVALAEAVPVGGVKATPTAEDPFMIRFSALVARAQREGLAGPGDPLFMADQLLYATSIKPMITAMLGRPEFADAAAQDAYFEGAWTLALRGIAPG</sequence>
<evidence type="ECO:0000256" key="3">
    <source>
        <dbReference type="SAM" id="MobiDB-lite"/>
    </source>
</evidence>
<dbReference type="PRINTS" id="PR00455">
    <property type="entry name" value="HTHTETR"/>
</dbReference>
<evidence type="ECO:0000313" key="6">
    <source>
        <dbReference type="Proteomes" id="UP000606044"/>
    </source>
</evidence>
<name>A0A917CIB5_9HYPH</name>
<dbReference type="Proteomes" id="UP000606044">
    <property type="component" value="Unassembled WGS sequence"/>
</dbReference>
<dbReference type="GO" id="GO:0000976">
    <property type="term" value="F:transcription cis-regulatory region binding"/>
    <property type="evidence" value="ECO:0007669"/>
    <property type="project" value="TreeGrafter"/>
</dbReference>
<reference evidence="5" key="2">
    <citation type="submission" date="2020-09" db="EMBL/GenBank/DDBJ databases">
        <authorList>
            <person name="Sun Q."/>
            <person name="Sedlacek I."/>
        </authorList>
    </citation>
    <scope>NUCLEOTIDE SEQUENCE</scope>
    <source>
        <strain evidence="5">CCM 7897</strain>
    </source>
</reference>
<evidence type="ECO:0000256" key="1">
    <source>
        <dbReference type="ARBA" id="ARBA00023125"/>
    </source>
</evidence>
<dbReference type="EMBL" id="BMCT01000017">
    <property type="protein sequence ID" value="GGF89885.1"/>
    <property type="molecule type" value="Genomic_DNA"/>
</dbReference>
<dbReference type="GO" id="GO:0003700">
    <property type="term" value="F:DNA-binding transcription factor activity"/>
    <property type="evidence" value="ECO:0007669"/>
    <property type="project" value="TreeGrafter"/>
</dbReference>
<organism evidence="5 6">
    <name type="scientific">Azorhizobium oxalatiphilum</name>
    <dbReference type="NCBI Taxonomy" id="980631"/>
    <lineage>
        <taxon>Bacteria</taxon>
        <taxon>Pseudomonadati</taxon>
        <taxon>Pseudomonadota</taxon>
        <taxon>Alphaproteobacteria</taxon>
        <taxon>Hyphomicrobiales</taxon>
        <taxon>Xanthobacteraceae</taxon>
        <taxon>Azorhizobium</taxon>
    </lineage>
</organism>
<comment type="caution">
    <text evidence="5">The sequence shown here is derived from an EMBL/GenBank/DDBJ whole genome shotgun (WGS) entry which is preliminary data.</text>
</comment>
<proteinExistence type="predicted"/>
<keyword evidence="6" id="KW-1185">Reference proteome</keyword>
<gene>
    <name evidence="5" type="ORF">GCM10007301_57240</name>
</gene>
<evidence type="ECO:0000313" key="5">
    <source>
        <dbReference type="EMBL" id="GGF89885.1"/>
    </source>
</evidence>
<dbReference type="InterPro" id="IPR009057">
    <property type="entry name" value="Homeodomain-like_sf"/>
</dbReference>
<dbReference type="SUPFAM" id="SSF46689">
    <property type="entry name" value="Homeodomain-like"/>
    <property type="match status" value="1"/>
</dbReference>
<dbReference type="AlphaFoldDB" id="A0A917CIB5"/>
<evidence type="ECO:0000256" key="2">
    <source>
        <dbReference type="PROSITE-ProRule" id="PRU00335"/>
    </source>
</evidence>
<feature type="domain" description="HTH tetR-type" evidence="4">
    <location>
        <begin position="43"/>
        <end position="103"/>
    </location>
</feature>